<feature type="signal peptide" evidence="1">
    <location>
        <begin position="1"/>
        <end position="20"/>
    </location>
</feature>
<protein>
    <recommendedName>
        <fullName evidence="4">Lipoprotein</fullName>
    </recommendedName>
</protein>
<dbReference type="EMBL" id="BMKS01000005">
    <property type="protein sequence ID" value="GGG33420.1"/>
    <property type="molecule type" value="Genomic_DNA"/>
</dbReference>
<accession>A0A8J2ZBT6</accession>
<proteinExistence type="predicted"/>
<dbReference type="RefSeq" id="WP_188900025.1">
    <property type="nucleotide sequence ID" value="NZ_BMKS01000005.1"/>
</dbReference>
<dbReference type="Proteomes" id="UP000597507">
    <property type="component" value="Unassembled WGS sequence"/>
</dbReference>
<dbReference type="NCBIfam" id="TIGR02001">
    <property type="entry name" value="gcw_chp"/>
    <property type="match status" value="1"/>
</dbReference>
<evidence type="ECO:0000256" key="1">
    <source>
        <dbReference type="SAM" id="SignalP"/>
    </source>
</evidence>
<comment type="caution">
    <text evidence="2">The sequence shown here is derived from an EMBL/GenBank/DDBJ whole genome shotgun (WGS) entry which is preliminary data.</text>
</comment>
<keyword evidence="3" id="KW-1185">Reference proteome</keyword>
<keyword evidence="1" id="KW-0732">Signal</keyword>
<dbReference type="Pfam" id="PF09694">
    <property type="entry name" value="Gcw_chp"/>
    <property type="match status" value="1"/>
</dbReference>
<organism evidence="2 3">
    <name type="scientific">Caldovatus sediminis</name>
    <dbReference type="NCBI Taxonomy" id="2041189"/>
    <lineage>
        <taxon>Bacteria</taxon>
        <taxon>Pseudomonadati</taxon>
        <taxon>Pseudomonadota</taxon>
        <taxon>Alphaproteobacteria</taxon>
        <taxon>Acetobacterales</taxon>
        <taxon>Roseomonadaceae</taxon>
        <taxon>Caldovatus</taxon>
    </lineage>
</organism>
<reference evidence="2 3" key="1">
    <citation type="journal article" date="2014" name="Int. J. Syst. Evol. Microbiol.">
        <title>Complete genome sequence of Corynebacterium casei LMG S-19264T (=DSM 44701T), isolated from a smear-ripened cheese.</title>
        <authorList>
            <consortium name="US DOE Joint Genome Institute (JGI-PGF)"/>
            <person name="Walter F."/>
            <person name="Albersmeier A."/>
            <person name="Kalinowski J."/>
            <person name="Ruckert C."/>
        </authorList>
    </citation>
    <scope>NUCLEOTIDE SEQUENCE [LARGE SCALE GENOMIC DNA]</scope>
    <source>
        <strain evidence="2 3">CGMCC 1.16330</strain>
    </source>
</reference>
<name>A0A8J2ZBT6_9PROT</name>
<feature type="chain" id="PRO_5035165031" description="Lipoprotein" evidence="1">
    <location>
        <begin position="21"/>
        <end position="250"/>
    </location>
</feature>
<evidence type="ECO:0000313" key="2">
    <source>
        <dbReference type="EMBL" id="GGG33420.1"/>
    </source>
</evidence>
<evidence type="ECO:0008006" key="4">
    <source>
        <dbReference type="Google" id="ProtNLM"/>
    </source>
</evidence>
<evidence type="ECO:0000313" key="3">
    <source>
        <dbReference type="Proteomes" id="UP000597507"/>
    </source>
</evidence>
<gene>
    <name evidence="2" type="ORF">GCM10010964_21630</name>
</gene>
<sequence length="250" mass="26988">MPGRRLLPATLAFAAPFLAAAPGAAQIRLDGAGLTLSATPTLATDYVFRGISQTRGRPAIQGTVELAHDGGLYLGAFASNVAFAGNDARQEVDVVGGYRFEALGIAWDVGGILYTYPGYNRQPGQERLEFFEAALRASRAFGPVKVLGAFHWSPEFSARSGNGFYLEGGLDVSLPFEFTASGRVAYQWIERNPRWGAPDYLWYSVGLSRPIPGGFTLSLNWYDTNLSRADCFGGQKLCAGRVVFGVSRPF</sequence>
<dbReference type="AlphaFoldDB" id="A0A8J2ZBT6"/>
<dbReference type="InterPro" id="IPR010239">
    <property type="entry name" value="CHP02001"/>
</dbReference>